<comment type="caution">
    <text evidence="1">The sequence shown here is derived from an EMBL/GenBank/DDBJ whole genome shotgun (WGS) entry which is preliminary data.</text>
</comment>
<dbReference type="Proteomes" id="UP001632038">
    <property type="component" value="Unassembled WGS sequence"/>
</dbReference>
<organism evidence="1 2">
    <name type="scientific">Castilleja foliolosa</name>
    <dbReference type="NCBI Taxonomy" id="1961234"/>
    <lineage>
        <taxon>Eukaryota</taxon>
        <taxon>Viridiplantae</taxon>
        <taxon>Streptophyta</taxon>
        <taxon>Embryophyta</taxon>
        <taxon>Tracheophyta</taxon>
        <taxon>Spermatophyta</taxon>
        <taxon>Magnoliopsida</taxon>
        <taxon>eudicotyledons</taxon>
        <taxon>Gunneridae</taxon>
        <taxon>Pentapetalae</taxon>
        <taxon>asterids</taxon>
        <taxon>lamiids</taxon>
        <taxon>Lamiales</taxon>
        <taxon>Orobanchaceae</taxon>
        <taxon>Pedicularideae</taxon>
        <taxon>Castillejinae</taxon>
        <taxon>Castilleja</taxon>
    </lineage>
</organism>
<dbReference type="EMBL" id="JAVIJP010000007">
    <property type="protein sequence ID" value="KAL3650385.1"/>
    <property type="molecule type" value="Genomic_DNA"/>
</dbReference>
<evidence type="ECO:0000313" key="2">
    <source>
        <dbReference type="Proteomes" id="UP001632038"/>
    </source>
</evidence>
<evidence type="ECO:0000313" key="1">
    <source>
        <dbReference type="EMBL" id="KAL3650385.1"/>
    </source>
</evidence>
<protein>
    <submittedName>
        <fullName evidence="1">Uncharacterized protein</fullName>
    </submittedName>
</protein>
<sequence length="108" mass="13234">MEFCRPDIRLNVYELKRDYSEWFVKYRVDLSIIYRALDYTKKHGDFDWTMLVRGEKDEDSFMVVVYSGNVIVRYNFVQRNCEMVCDLRDYKEIKFYKGFQYIESLCAI</sequence>
<name>A0ABD3E7C7_9LAMI</name>
<keyword evidence="2" id="KW-1185">Reference proteome</keyword>
<proteinExistence type="predicted"/>
<gene>
    <name evidence="1" type="ORF">CASFOL_006788</name>
</gene>
<reference evidence="2" key="1">
    <citation type="journal article" date="2024" name="IScience">
        <title>Strigolactones Initiate the Formation of Haustorium-like Structures in Castilleja.</title>
        <authorList>
            <person name="Buerger M."/>
            <person name="Peterson D."/>
            <person name="Chory J."/>
        </authorList>
    </citation>
    <scope>NUCLEOTIDE SEQUENCE [LARGE SCALE GENOMIC DNA]</scope>
</reference>
<accession>A0ABD3E7C7</accession>
<dbReference type="AlphaFoldDB" id="A0ABD3E7C7"/>